<proteinExistence type="inferred from homology"/>
<dbReference type="HAMAP" id="MF_01930">
    <property type="entry name" value="PurN"/>
    <property type="match status" value="1"/>
</dbReference>
<dbReference type="InterPro" id="IPR004607">
    <property type="entry name" value="GART"/>
</dbReference>
<dbReference type="GO" id="GO:0006189">
    <property type="term" value="P:'de novo' IMP biosynthetic process"/>
    <property type="evidence" value="ECO:0007669"/>
    <property type="project" value="UniProtKB-UniRule"/>
</dbReference>
<feature type="binding site" evidence="6">
    <location>
        <begin position="96"/>
        <end position="99"/>
    </location>
    <ligand>
        <name>(6R)-10-formyltetrahydrofolate</name>
        <dbReference type="ChEBI" id="CHEBI:195366"/>
    </ligand>
</feature>
<dbReference type="InterPro" id="IPR002376">
    <property type="entry name" value="Formyl_transf_N"/>
</dbReference>
<keyword evidence="3 6" id="KW-0658">Purine biosynthesis</keyword>
<sequence>MDREGAILSIAVFASGSGSNFEALVNQSRRQHWPEDITLLICDRPESQVLERAKRLGIPSAVFRPSDYGGKEAYEKELLTLLQEGGIQWILLAGYMRIVGSVLLKAYRWRIVNIHPSLLPAFPGKNAVEQALDYGVRWTGVTVHWVDEGIDTGPIIDQKPVLVEPGDTVEQLQKKIQFVEHHLYPAVVRKLLTGKILPPDAEQHGENKMEGLN</sequence>
<dbReference type="PANTHER" id="PTHR43369">
    <property type="entry name" value="PHOSPHORIBOSYLGLYCINAMIDE FORMYLTRANSFERASE"/>
    <property type="match status" value="1"/>
</dbReference>
<feature type="active site" description="Proton donor" evidence="6">
    <location>
        <position position="115"/>
    </location>
</feature>
<dbReference type="NCBIfam" id="TIGR00639">
    <property type="entry name" value="PurN"/>
    <property type="match status" value="1"/>
</dbReference>
<dbReference type="Proteomes" id="UP000315636">
    <property type="component" value="Unassembled WGS sequence"/>
</dbReference>
<dbReference type="EMBL" id="FXTI01000006">
    <property type="protein sequence ID" value="SMO74664.1"/>
    <property type="molecule type" value="Genomic_DNA"/>
</dbReference>
<feature type="binding site" evidence="6">
    <location>
        <position position="113"/>
    </location>
    <ligand>
        <name>(6R)-10-formyltetrahydrofolate</name>
        <dbReference type="ChEBI" id="CHEBI:195366"/>
    </ligand>
</feature>
<keyword evidence="2 6" id="KW-0808">Transferase</keyword>
<feature type="binding site" evidence="6">
    <location>
        <position position="71"/>
    </location>
    <ligand>
        <name>(6R)-10-formyltetrahydrofolate</name>
        <dbReference type="ChEBI" id="CHEBI:195366"/>
    </ligand>
</feature>
<accession>A0A521DSJ5</accession>
<reference evidence="8 9" key="1">
    <citation type="submission" date="2017-05" db="EMBL/GenBank/DDBJ databases">
        <authorList>
            <person name="Varghese N."/>
            <person name="Submissions S."/>
        </authorList>
    </citation>
    <scope>NUCLEOTIDE SEQUENCE [LARGE SCALE GENOMIC DNA]</scope>
    <source>
        <strain evidence="8 9">DSM 45474</strain>
    </source>
</reference>
<comment type="pathway">
    <text evidence="1 6">Purine metabolism; IMP biosynthesis via de novo pathway; N(2)-formyl-N(1)-(5-phospho-D-ribosyl)glycinamide from N(1)-(5-phospho-D-ribosyl)glycinamide (10-formyl THF route): step 1/1.</text>
</comment>
<comment type="catalytic activity">
    <reaction evidence="5 6">
        <text>N(1)-(5-phospho-beta-D-ribosyl)glycinamide + (6R)-10-formyltetrahydrofolate = N(2)-formyl-N(1)-(5-phospho-beta-D-ribosyl)glycinamide + (6S)-5,6,7,8-tetrahydrofolate + H(+)</text>
        <dbReference type="Rhea" id="RHEA:15053"/>
        <dbReference type="ChEBI" id="CHEBI:15378"/>
        <dbReference type="ChEBI" id="CHEBI:57453"/>
        <dbReference type="ChEBI" id="CHEBI:143788"/>
        <dbReference type="ChEBI" id="CHEBI:147286"/>
        <dbReference type="ChEBI" id="CHEBI:195366"/>
        <dbReference type="EC" id="2.1.2.2"/>
    </reaction>
</comment>
<evidence type="ECO:0000256" key="5">
    <source>
        <dbReference type="ARBA" id="ARBA00047664"/>
    </source>
</evidence>
<dbReference type="Gene3D" id="3.40.50.170">
    <property type="entry name" value="Formyl transferase, N-terminal domain"/>
    <property type="match status" value="1"/>
</dbReference>
<feature type="site" description="Raises pKa of active site His" evidence="6">
    <location>
        <position position="151"/>
    </location>
</feature>
<evidence type="ECO:0000313" key="8">
    <source>
        <dbReference type="EMBL" id="SMO74664.1"/>
    </source>
</evidence>
<name>A0A521DSJ5_9BACL</name>
<evidence type="ECO:0000313" key="9">
    <source>
        <dbReference type="Proteomes" id="UP000315636"/>
    </source>
</evidence>
<comment type="function">
    <text evidence="6">Catalyzes the transfer of a formyl group from 10-formyltetrahydrofolate to 5-phospho-ribosyl-glycinamide (GAR), producing 5-phospho-ribosyl-N-formylglycinamide (FGAR) and tetrahydrofolate.</text>
</comment>
<dbReference type="InterPro" id="IPR001555">
    <property type="entry name" value="GART_AS"/>
</dbReference>
<evidence type="ECO:0000256" key="2">
    <source>
        <dbReference type="ARBA" id="ARBA00022679"/>
    </source>
</evidence>
<feature type="binding site" evidence="6">
    <location>
        <begin position="18"/>
        <end position="20"/>
    </location>
    <ligand>
        <name>N(1)-(5-phospho-beta-D-ribosyl)glycinamide</name>
        <dbReference type="ChEBI" id="CHEBI:143788"/>
    </ligand>
</feature>
<evidence type="ECO:0000256" key="6">
    <source>
        <dbReference type="HAMAP-Rule" id="MF_01930"/>
    </source>
</evidence>
<feature type="domain" description="Formyl transferase N-terminal" evidence="7">
    <location>
        <begin position="10"/>
        <end position="188"/>
    </location>
</feature>
<evidence type="ECO:0000259" key="7">
    <source>
        <dbReference type="Pfam" id="PF00551"/>
    </source>
</evidence>
<dbReference type="InterPro" id="IPR036477">
    <property type="entry name" value="Formyl_transf_N_sf"/>
</dbReference>
<dbReference type="FunFam" id="3.40.50.170:FF:000007">
    <property type="entry name" value="Phosphoribosylglycinamide formyltransferase"/>
    <property type="match status" value="1"/>
</dbReference>
<dbReference type="CDD" id="cd08645">
    <property type="entry name" value="FMT_core_GART"/>
    <property type="match status" value="1"/>
</dbReference>
<evidence type="ECO:0000256" key="1">
    <source>
        <dbReference type="ARBA" id="ARBA00005054"/>
    </source>
</evidence>
<dbReference type="GO" id="GO:0005829">
    <property type="term" value="C:cytosol"/>
    <property type="evidence" value="ECO:0007669"/>
    <property type="project" value="TreeGrafter"/>
</dbReference>
<dbReference type="AlphaFoldDB" id="A0A521DSJ5"/>
<dbReference type="PROSITE" id="PS00373">
    <property type="entry name" value="GART"/>
    <property type="match status" value="1"/>
</dbReference>
<dbReference type="UniPathway" id="UPA00074">
    <property type="reaction ID" value="UER00126"/>
</dbReference>
<evidence type="ECO:0000256" key="4">
    <source>
        <dbReference type="ARBA" id="ARBA00038440"/>
    </source>
</evidence>
<gene>
    <name evidence="6" type="primary">purN</name>
    <name evidence="8" type="ORF">SAMN06264849_106215</name>
</gene>
<organism evidence="8 9">
    <name type="scientific">Melghirimyces algeriensis</name>
    <dbReference type="NCBI Taxonomy" id="910412"/>
    <lineage>
        <taxon>Bacteria</taxon>
        <taxon>Bacillati</taxon>
        <taxon>Bacillota</taxon>
        <taxon>Bacilli</taxon>
        <taxon>Bacillales</taxon>
        <taxon>Thermoactinomycetaceae</taxon>
        <taxon>Melghirimyces</taxon>
    </lineage>
</organism>
<evidence type="ECO:0000256" key="3">
    <source>
        <dbReference type="ARBA" id="ARBA00022755"/>
    </source>
</evidence>
<dbReference type="Pfam" id="PF00551">
    <property type="entry name" value="Formyl_trans_N"/>
    <property type="match status" value="1"/>
</dbReference>
<comment type="similarity">
    <text evidence="4 6">Belongs to the GART family.</text>
</comment>
<dbReference type="EC" id="2.1.2.2" evidence="6"/>
<dbReference type="GO" id="GO:0004644">
    <property type="term" value="F:phosphoribosylglycinamide formyltransferase activity"/>
    <property type="evidence" value="ECO:0007669"/>
    <property type="project" value="UniProtKB-UniRule"/>
</dbReference>
<dbReference type="SUPFAM" id="SSF53328">
    <property type="entry name" value="Formyltransferase"/>
    <property type="match status" value="1"/>
</dbReference>
<protein>
    <recommendedName>
        <fullName evidence="6">Phosphoribosylglycinamide formyltransferase</fullName>
        <ecNumber evidence="6">2.1.2.2</ecNumber>
    </recommendedName>
    <alternativeName>
        <fullName evidence="6">5'-phosphoribosylglycinamide transformylase</fullName>
    </alternativeName>
    <alternativeName>
        <fullName evidence="6">GAR transformylase</fullName>
        <shortName evidence="6">GART</shortName>
    </alternativeName>
</protein>
<keyword evidence="9" id="KW-1185">Reference proteome</keyword>
<dbReference type="PANTHER" id="PTHR43369:SF2">
    <property type="entry name" value="PHOSPHORIBOSYLGLYCINAMIDE FORMYLTRANSFERASE"/>
    <property type="match status" value="1"/>
</dbReference>